<protein>
    <recommendedName>
        <fullName evidence="7">Bifunctional glutamine synthetase adenylyltransferase/adenylyl-removing enzyme</fullName>
    </recommendedName>
    <alternativeName>
        <fullName evidence="7">ATP:glutamine synthetase adenylyltransferase</fullName>
    </alternativeName>
    <alternativeName>
        <fullName evidence="7">ATase</fullName>
    </alternativeName>
    <domain>
        <recommendedName>
            <fullName evidence="7">Glutamine synthetase adenylyl-L-tyrosine phosphorylase</fullName>
            <ecNumber evidence="7">2.7.7.89</ecNumber>
        </recommendedName>
        <alternativeName>
            <fullName evidence="7">Adenylyl removase</fullName>
            <shortName evidence="7">AR</shortName>
            <shortName evidence="7">AT-N</shortName>
        </alternativeName>
    </domain>
    <domain>
        <recommendedName>
            <fullName evidence="7">Glutamine synthetase adenylyl transferase</fullName>
            <ecNumber evidence="7">2.7.7.42</ecNumber>
        </recommendedName>
        <alternativeName>
            <fullName evidence="7">Adenylyl transferase</fullName>
            <shortName evidence="7">AT</shortName>
            <shortName evidence="7">AT-C</shortName>
        </alternativeName>
    </domain>
</protein>
<feature type="region of interest" description="Adenylyl removase" evidence="7">
    <location>
        <begin position="1"/>
        <end position="519"/>
    </location>
</feature>
<dbReference type="AlphaFoldDB" id="D7B0G8"/>
<keyword evidence="2 7" id="KW-0548">Nucleotidyltransferase</keyword>
<dbReference type="NCBIfam" id="NF010707">
    <property type="entry name" value="PRK14109.1"/>
    <property type="match status" value="1"/>
</dbReference>
<evidence type="ECO:0000313" key="11">
    <source>
        <dbReference type="EMBL" id="ADH66375.1"/>
    </source>
</evidence>
<evidence type="ECO:0000256" key="1">
    <source>
        <dbReference type="ARBA" id="ARBA00022679"/>
    </source>
</evidence>
<evidence type="ECO:0000256" key="5">
    <source>
        <dbReference type="ARBA" id="ARBA00022842"/>
    </source>
</evidence>
<dbReference type="GO" id="GO:0005829">
    <property type="term" value="C:cytosol"/>
    <property type="evidence" value="ECO:0007669"/>
    <property type="project" value="TreeGrafter"/>
</dbReference>
<evidence type="ECO:0000256" key="4">
    <source>
        <dbReference type="ARBA" id="ARBA00022840"/>
    </source>
</evidence>
<dbReference type="Pfam" id="PF08335">
    <property type="entry name" value="GlnD_UR_UTase"/>
    <property type="match status" value="2"/>
</dbReference>
<evidence type="ECO:0000256" key="7">
    <source>
        <dbReference type="HAMAP-Rule" id="MF_00802"/>
    </source>
</evidence>
<comment type="similarity">
    <text evidence="7">Belongs to the GlnE family.</text>
</comment>
<dbReference type="Proteomes" id="UP000002219">
    <property type="component" value="Chromosome 1"/>
</dbReference>
<name>D7B0G8_NOCDD</name>
<keyword evidence="5 7" id="KW-0460">Magnesium</keyword>
<dbReference type="KEGG" id="nda:Ndas_0931"/>
<evidence type="ECO:0000256" key="8">
    <source>
        <dbReference type="SAM" id="MobiDB-lite"/>
    </source>
</evidence>
<dbReference type="EC" id="2.7.7.42" evidence="7"/>
<dbReference type="EC" id="2.7.7.89" evidence="7"/>
<dbReference type="GO" id="GO:0005524">
    <property type="term" value="F:ATP binding"/>
    <property type="evidence" value="ECO:0007669"/>
    <property type="project" value="UniProtKB-UniRule"/>
</dbReference>
<dbReference type="HOGENOM" id="CLU_006233_1_0_11"/>
<dbReference type="SUPFAM" id="SSF81301">
    <property type="entry name" value="Nucleotidyltransferase"/>
    <property type="match status" value="2"/>
</dbReference>
<keyword evidence="4 7" id="KW-0067">ATP-binding</keyword>
<feature type="region of interest" description="Adenylyl transferase" evidence="7">
    <location>
        <begin position="527"/>
        <end position="1043"/>
    </location>
</feature>
<comment type="catalytic activity">
    <reaction evidence="7">
        <text>[glutamine synthetase]-O(4)-(5'-adenylyl)-L-tyrosine + phosphate = [glutamine synthetase]-L-tyrosine + ADP</text>
        <dbReference type="Rhea" id="RHEA:43716"/>
        <dbReference type="Rhea" id="RHEA-COMP:10660"/>
        <dbReference type="Rhea" id="RHEA-COMP:10661"/>
        <dbReference type="ChEBI" id="CHEBI:43474"/>
        <dbReference type="ChEBI" id="CHEBI:46858"/>
        <dbReference type="ChEBI" id="CHEBI:83624"/>
        <dbReference type="ChEBI" id="CHEBI:456216"/>
        <dbReference type="EC" id="2.7.7.89"/>
    </reaction>
</comment>
<keyword evidence="3 7" id="KW-0547">Nucleotide-binding</keyword>
<dbReference type="PANTHER" id="PTHR30621:SF0">
    <property type="entry name" value="BIFUNCTIONAL GLUTAMINE SYNTHETASE ADENYLYLTRANSFERASE_ADENYLYL-REMOVING ENZYME"/>
    <property type="match status" value="1"/>
</dbReference>
<evidence type="ECO:0000256" key="2">
    <source>
        <dbReference type="ARBA" id="ARBA00022695"/>
    </source>
</evidence>
<evidence type="ECO:0000256" key="6">
    <source>
        <dbReference type="ARBA" id="ARBA00023268"/>
    </source>
</evidence>
<accession>D7B0G8</accession>
<dbReference type="Pfam" id="PF03710">
    <property type="entry name" value="GlnE"/>
    <property type="match status" value="2"/>
</dbReference>
<dbReference type="InterPro" id="IPR023057">
    <property type="entry name" value="GlnE"/>
</dbReference>
<evidence type="ECO:0000256" key="3">
    <source>
        <dbReference type="ARBA" id="ARBA00022741"/>
    </source>
</evidence>
<feature type="domain" description="Glutamate-ammonia ligase adenylyltransferase repeated" evidence="9">
    <location>
        <begin position="621"/>
        <end position="856"/>
    </location>
</feature>
<dbReference type="HAMAP" id="MF_00802">
    <property type="entry name" value="GlnE"/>
    <property type="match status" value="1"/>
</dbReference>
<dbReference type="SUPFAM" id="SSF81593">
    <property type="entry name" value="Nucleotidyltransferase substrate binding subunit/domain"/>
    <property type="match status" value="2"/>
</dbReference>
<feature type="domain" description="Glutamate-ammonia ligase adenylyltransferase repeated" evidence="9">
    <location>
        <begin position="84"/>
        <end position="345"/>
    </location>
</feature>
<keyword evidence="6 7" id="KW-0511">Multifunctional enzyme</keyword>
<dbReference type="STRING" id="446468.Ndas_0931"/>
<feature type="domain" description="PII-uridylyltransferase/Glutamine-synthetase adenylyltransferase" evidence="10">
    <location>
        <begin position="896"/>
        <end position="1001"/>
    </location>
</feature>
<dbReference type="InterPro" id="IPR013546">
    <property type="entry name" value="PII_UdlTrfase/GS_AdlTrfase"/>
</dbReference>
<comment type="catalytic activity">
    <reaction evidence="7">
        <text>[glutamine synthetase]-L-tyrosine + ATP = [glutamine synthetase]-O(4)-(5'-adenylyl)-L-tyrosine + diphosphate</text>
        <dbReference type="Rhea" id="RHEA:18589"/>
        <dbReference type="Rhea" id="RHEA-COMP:10660"/>
        <dbReference type="Rhea" id="RHEA-COMP:10661"/>
        <dbReference type="ChEBI" id="CHEBI:30616"/>
        <dbReference type="ChEBI" id="CHEBI:33019"/>
        <dbReference type="ChEBI" id="CHEBI:46858"/>
        <dbReference type="ChEBI" id="CHEBI:83624"/>
        <dbReference type="EC" id="2.7.7.42"/>
    </reaction>
</comment>
<keyword evidence="12" id="KW-1185">Reference proteome</keyword>
<dbReference type="Gene3D" id="3.30.460.10">
    <property type="entry name" value="Beta Polymerase, domain 2"/>
    <property type="match status" value="2"/>
</dbReference>
<evidence type="ECO:0000259" key="9">
    <source>
        <dbReference type="Pfam" id="PF03710"/>
    </source>
</evidence>
<dbReference type="Gene3D" id="1.20.120.330">
    <property type="entry name" value="Nucleotidyltransferases domain 2"/>
    <property type="match status" value="2"/>
</dbReference>
<dbReference type="CDD" id="cd05401">
    <property type="entry name" value="NT_GlnE_GlnD_like"/>
    <property type="match status" value="2"/>
</dbReference>
<dbReference type="GO" id="GO:0000287">
    <property type="term" value="F:magnesium ion binding"/>
    <property type="evidence" value="ECO:0007669"/>
    <property type="project" value="UniProtKB-UniRule"/>
</dbReference>
<organism evidence="11 12">
    <name type="scientific">Nocardiopsis dassonvillei (strain ATCC 23218 / DSM 43111 / CIP 107115 / JCM 7437 / KCTC 9190 / NBRC 14626 / NCTC 10488 / NRRL B-5397 / IMRU 509)</name>
    <name type="common">Actinomadura dassonvillei</name>
    <dbReference type="NCBI Taxonomy" id="446468"/>
    <lineage>
        <taxon>Bacteria</taxon>
        <taxon>Bacillati</taxon>
        <taxon>Actinomycetota</taxon>
        <taxon>Actinomycetes</taxon>
        <taxon>Streptosporangiales</taxon>
        <taxon>Nocardiopsidaceae</taxon>
        <taxon>Nocardiopsis</taxon>
    </lineage>
</organism>
<gene>
    <name evidence="7" type="primary">glnE</name>
    <name evidence="11" type="ordered locus">Ndas_0931</name>
</gene>
<dbReference type="eggNOG" id="COG1391">
    <property type="taxonomic scope" value="Bacteria"/>
</dbReference>
<dbReference type="GO" id="GO:0047388">
    <property type="term" value="F:[glutamine synthetase]-adenylyl-L-tyrosine phosphorylase activity"/>
    <property type="evidence" value="ECO:0007669"/>
    <property type="project" value="UniProtKB-EC"/>
</dbReference>
<feature type="region of interest" description="Disordered" evidence="8">
    <location>
        <begin position="993"/>
        <end position="1019"/>
    </location>
</feature>
<dbReference type="GO" id="GO:0008882">
    <property type="term" value="F:[glutamate-ammonia-ligase] adenylyltransferase activity"/>
    <property type="evidence" value="ECO:0007669"/>
    <property type="project" value="UniProtKB-UniRule"/>
</dbReference>
<proteinExistence type="inferred from homology"/>
<keyword evidence="1 7" id="KW-0808">Transferase</keyword>
<reference evidence="11 12" key="1">
    <citation type="journal article" date="2010" name="Stand. Genomic Sci.">
        <title>Complete genome sequence of Nocardiopsis dassonvillei type strain (IMRU 509).</title>
        <authorList>
            <person name="Sun H."/>
            <person name="Lapidus A."/>
            <person name="Nolan M."/>
            <person name="Lucas S."/>
            <person name="Del Rio T.G."/>
            <person name="Tice H."/>
            <person name="Cheng J.F."/>
            <person name="Tapia R."/>
            <person name="Han C."/>
            <person name="Goodwin L."/>
            <person name="Pitluck S."/>
            <person name="Pagani I."/>
            <person name="Ivanova N."/>
            <person name="Mavromatis K."/>
            <person name="Mikhailova N."/>
            <person name="Pati A."/>
            <person name="Chen A."/>
            <person name="Palaniappan K."/>
            <person name="Land M."/>
            <person name="Hauser L."/>
            <person name="Chang Y.J."/>
            <person name="Jeffries C.D."/>
            <person name="Djao O.D."/>
            <person name="Rohde M."/>
            <person name="Sikorski J."/>
            <person name="Goker M."/>
            <person name="Woyke T."/>
            <person name="Bristow J."/>
            <person name="Eisen J.A."/>
            <person name="Markowitz V."/>
            <person name="Hugenholtz P."/>
            <person name="Kyrpides N.C."/>
            <person name="Klenk H.P."/>
        </authorList>
    </citation>
    <scope>NUCLEOTIDE SEQUENCE [LARGE SCALE GENOMIC DNA]</scope>
    <source>
        <strain evidence="12">ATCC 23218 / DSM 43111 / CIP 107115 / JCM 7437 / KCTC 9190 / NBRC 14626 / NCTC 10488 / NRRL B-5397 / IMRU 509</strain>
    </source>
</reference>
<dbReference type="InterPro" id="IPR005190">
    <property type="entry name" value="GlnE_rpt_dom"/>
</dbReference>
<sequence length="1043" mass="113093">MRDGTTNMTAGALARRGFSDSTRALRLVEEAGLDARADTEIIGSLAAAPDPDQALLGLIRVLESDPDPADLLDALREDRELRARLCRVLGTSTALADHLVRHPGDWRELRGADAARSPGPEEVRRGLLHIVGADPHSPAPTADPAVVGDGSSEDLRHVLRVAYRRRVLRLAGRDLTGLCTVDEVAGELADLAASLLDASLAVARAEHPEDAALCRLAVIGMGKCGGRELNYVSDVDVVFVAEPAVAGDADEDAGAGPGSGEPVDEQAAMRAATRLATAMMRIPAETDAEGALWEVDPALRPEGRNGPLVRPLSGHRAYYERWAKTWEFQALLKARPIAGDAELGRAYMDLISPMVWEAAGRKDFVEDVQAMRRRVVAHIPAGEAERELKLGPGGLRDIEFSVQLLQLVHGRTDERLRSGNTLEALAALSEHGYVGRGDAAGLAEAYRFLRRLEHLLQLERLRRTHLMPDPAAEEGPDQLRRLGRALGMTANPVRELTEARRRVSSEVRRLHEKLFYRPLLNAVARLPGEEARLSPEQARARLEALGFVDPGGALRHLESLTSGVSRRAAIQRTLLPVMLGWFSDAPDPDAGLLGFRQVSEALGTTPWYLRLLRDDVRVAERMAWLLGTSRYVTELLLRAPEAVAMFDDDGDLVRRDPKVLAGEAEAARRRYDTAEESVSAVRALRRRELLRTAAADLLEVASVQDVGAALTDIAAVTIEAALRLAQNRVVAASGDEPLTRVCVVAMGRFGGGELTYASDADVMYVHDPLPGVDTGAATKQALAVVRELARLLEMPAAEPPLKVDTDLRPEGRSGPVVRTLESYAAYYGRWSQVWESQALLRAKPVAGDPQLREAFTGLIDPIRYPEGGIDSSAVLEIRKLKARMEAERLPRGADPTLHTKLGRGGLSDVEWVAQLIQLRHAHEYSDLRTTGTLEALEAAVAHGLLDAEDGEVLSHAWRLASRVRGMVMLVRGRGGDSLPSDLRVRAALAGAMGCPGGDGEDGEDGAGEGAESVREGPAEQLTETYLRATRRARAVMERVFYDD</sequence>
<dbReference type="GO" id="GO:0000820">
    <property type="term" value="P:regulation of glutamine family amino acid metabolic process"/>
    <property type="evidence" value="ECO:0007669"/>
    <property type="project" value="UniProtKB-UniRule"/>
</dbReference>
<dbReference type="InterPro" id="IPR043519">
    <property type="entry name" value="NT_sf"/>
</dbReference>
<dbReference type="PANTHER" id="PTHR30621">
    <property type="entry name" value="GLUTAMINE SYNTHETASE ADENYLYLTRANSFERASE"/>
    <property type="match status" value="1"/>
</dbReference>
<dbReference type="EMBL" id="CP002040">
    <property type="protein sequence ID" value="ADH66375.1"/>
    <property type="molecule type" value="Genomic_DNA"/>
</dbReference>
<feature type="domain" description="PII-uridylyltransferase/Glutamine-synthetase adenylyltransferase" evidence="10">
    <location>
        <begin position="381"/>
        <end position="515"/>
    </location>
</feature>
<comment type="cofactor">
    <cofactor evidence="7">
        <name>Mg(2+)</name>
        <dbReference type="ChEBI" id="CHEBI:18420"/>
    </cofactor>
</comment>
<comment type="function">
    <text evidence="7">Involved in the regulation of glutamine synthetase GlnA, a key enzyme in the process to assimilate ammonia. When cellular nitrogen levels are high, the C-terminal adenylyl transferase (AT) inactivates GlnA by covalent transfer of an adenylyl group from ATP to specific tyrosine residue of GlnA, thus reducing its activity. Conversely, when nitrogen levels are low, the N-terminal adenylyl removase (AR) activates GlnA by removing the adenylyl group by phosphorolysis, increasing its activity. The regulatory region of GlnE binds the signal transduction protein PII (GlnB) which indicates the nitrogen status of the cell.</text>
</comment>
<evidence type="ECO:0000259" key="10">
    <source>
        <dbReference type="Pfam" id="PF08335"/>
    </source>
</evidence>
<evidence type="ECO:0000313" key="12">
    <source>
        <dbReference type="Proteomes" id="UP000002219"/>
    </source>
</evidence>